<organism evidence="9 10">
    <name type="scientific">Hibiscus sabdariffa</name>
    <name type="common">roselle</name>
    <dbReference type="NCBI Taxonomy" id="183260"/>
    <lineage>
        <taxon>Eukaryota</taxon>
        <taxon>Viridiplantae</taxon>
        <taxon>Streptophyta</taxon>
        <taxon>Embryophyta</taxon>
        <taxon>Tracheophyta</taxon>
        <taxon>Spermatophyta</taxon>
        <taxon>Magnoliopsida</taxon>
        <taxon>eudicotyledons</taxon>
        <taxon>Gunneridae</taxon>
        <taxon>Pentapetalae</taxon>
        <taxon>rosids</taxon>
        <taxon>malvids</taxon>
        <taxon>Malvales</taxon>
        <taxon>Malvaceae</taxon>
        <taxon>Malvoideae</taxon>
        <taxon>Hibiscus</taxon>
    </lineage>
</organism>
<evidence type="ECO:0000256" key="6">
    <source>
        <dbReference type="ARBA" id="ARBA00047960"/>
    </source>
</evidence>
<accession>A0ABR2PDK7</accession>
<dbReference type="Pfam" id="PF00043">
    <property type="entry name" value="GST_C"/>
    <property type="match status" value="1"/>
</dbReference>
<evidence type="ECO:0000313" key="10">
    <source>
        <dbReference type="Proteomes" id="UP001396334"/>
    </source>
</evidence>
<sequence>MANEEEEEEVVLLDFWASPFGMRARIALAEKGIQYQHREEDLGNKTDLLLKMNPVHKQIPVLIHKGKPVCESVVVVQYIDETWPHKSPLLPPHPYQRATARFWAHFVDNKICSLESRKVWTTKGEEQEAAKKEFIQSLKLLEGELGNKAYFGGENLGYVDVVLVPMYSWFYTYEKCGNFSIETDCPKLMAWAKRCLERESVSQSLPDQEKIYEYALHLKKVFGFE</sequence>
<dbReference type="PANTHER" id="PTHR11260:SF781">
    <property type="entry name" value="GLUTATHIONE S-TRANSFERASE U19"/>
    <property type="match status" value="1"/>
</dbReference>
<keyword evidence="10" id="KW-1185">Reference proteome</keyword>
<comment type="caution">
    <text evidence="9">The sequence shown here is derived from an EMBL/GenBank/DDBJ whole genome shotgun (WGS) entry which is preliminary data.</text>
</comment>
<dbReference type="PROSITE" id="PS50404">
    <property type="entry name" value="GST_NTER"/>
    <property type="match status" value="1"/>
</dbReference>
<dbReference type="EC" id="2.5.1.18" evidence="2"/>
<dbReference type="InterPro" id="IPR036249">
    <property type="entry name" value="Thioredoxin-like_sf"/>
</dbReference>
<evidence type="ECO:0000259" key="7">
    <source>
        <dbReference type="PROSITE" id="PS50404"/>
    </source>
</evidence>
<dbReference type="InterPro" id="IPR004046">
    <property type="entry name" value="GST_C"/>
</dbReference>
<evidence type="ECO:0000256" key="1">
    <source>
        <dbReference type="ARBA" id="ARBA00004514"/>
    </source>
</evidence>
<evidence type="ECO:0000313" key="9">
    <source>
        <dbReference type="EMBL" id="KAK8986518.1"/>
    </source>
</evidence>
<dbReference type="InterPro" id="IPR036282">
    <property type="entry name" value="Glutathione-S-Trfase_C_sf"/>
</dbReference>
<dbReference type="Pfam" id="PF02798">
    <property type="entry name" value="GST_N"/>
    <property type="match status" value="1"/>
</dbReference>
<dbReference type="PANTHER" id="PTHR11260">
    <property type="entry name" value="GLUTATHIONE S-TRANSFERASE, GST, SUPERFAMILY, GST DOMAIN CONTAINING"/>
    <property type="match status" value="1"/>
</dbReference>
<evidence type="ECO:0000259" key="8">
    <source>
        <dbReference type="PROSITE" id="PS50405"/>
    </source>
</evidence>
<comment type="subcellular location">
    <subcellularLocation>
        <location evidence="1">Cytoplasm</location>
        <location evidence="1">Cytosol</location>
    </subcellularLocation>
</comment>
<dbReference type="InterPro" id="IPR045073">
    <property type="entry name" value="Omega/Tau-like"/>
</dbReference>
<comment type="catalytic activity">
    <reaction evidence="6">
        <text>RX + glutathione = an S-substituted glutathione + a halide anion + H(+)</text>
        <dbReference type="Rhea" id="RHEA:16437"/>
        <dbReference type="ChEBI" id="CHEBI:15378"/>
        <dbReference type="ChEBI" id="CHEBI:16042"/>
        <dbReference type="ChEBI" id="CHEBI:17792"/>
        <dbReference type="ChEBI" id="CHEBI:57925"/>
        <dbReference type="ChEBI" id="CHEBI:90779"/>
        <dbReference type="EC" id="2.5.1.18"/>
    </reaction>
</comment>
<dbReference type="SFLD" id="SFLDG01152">
    <property type="entry name" value="Main.3:_Omega-_and_Tau-like"/>
    <property type="match status" value="1"/>
</dbReference>
<dbReference type="SUPFAM" id="SSF47616">
    <property type="entry name" value="GST C-terminal domain-like"/>
    <property type="match status" value="1"/>
</dbReference>
<evidence type="ECO:0000256" key="4">
    <source>
        <dbReference type="ARBA" id="ARBA00022679"/>
    </source>
</evidence>
<dbReference type="SFLD" id="SFLDS00019">
    <property type="entry name" value="Glutathione_Transferase_(cytos"/>
    <property type="match status" value="1"/>
</dbReference>
<dbReference type="PROSITE" id="PS50405">
    <property type="entry name" value="GST_CTER"/>
    <property type="match status" value="1"/>
</dbReference>
<reference evidence="9 10" key="1">
    <citation type="journal article" date="2024" name="G3 (Bethesda)">
        <title>Genome assembly of Hibiscus sabdariffa L. provides insights into metabolisms of medicinal natural products.</title>
        <authorList>
            <person name="Kim T."/>
        </authorList>
    </citation>
    <scope>NUCLEOTIDE SEQUENCE [LARGE SCALE GENOMIC DNA]</scope>
    <source>
        <strain evidence="9">TK-2024</strain>
        <tissue evidence="9">Old leaves</tissue>
    </source>
</reference>
<keyword evidence="3" id="KW-0216">Detoxification</keyword>
<proteinExistence type="inferred from homology"/>
<dbReference type="SFLD" id="SFLDG00358">
    <property type="entry name" value="Main_(cytGST)"/>
    <property type="match status" value="1"/>
</dbReference>
<dbReference type="Gene3D" id="1.20.1050.10">
    <property type="match status" value="1"/>
</dbReference>
<feature type="domain" description="GST N-terminal" evidence="7">
    <location>
        <begin position="8"/>
        <end position="87"/>
    </location>
</feature>
<evidence type="ECO:0000256" key="2">
    <source>
        <dbReference type="ARBA" id="ARBA00012452"/>
    </source>
</evidence>
<dbReference type="InterPro" id="IPR010987">
    <property type="entry name" value="Glutathione-S-Trfase_C-like"/>
</dbReference>
<keyword evidence="4" id="KW-0808">Transferase</keyword>
<dbReference type="CDD" id="cd03058">
    <property type="entry name" value="GST_N_Tau"/>
    <property type="match status" value="1"/>
</dbReference>
<dbReference type="Proteomes" id="UP001396334">
    <property type="component" value="Unassembled WGS sequence"/>
</dbReference>
<dbReference type="InterPro" id="IPR040079">
    <property type="entry name" value="Glutathione_S-Trfase"/>
</dbReference>
<protein>
    <recommendedName>
        <fullName evidence="2">glutathione transferase</fullName>
        <ecNumber evidence="2">2.5.1.18</ecNumber>
    </recommendedName>
</protein>
<dbReference type="EMBL" id="JBBPBN010000063">
    <property type="protein sequence ID" value="KAK8986518.1"/>
    <property type="molecule type" value="Genomic_DNA"/>
</dbReference>
<dbReference type="Gene3D" id="3.40.30.10">
    <property type="entry name" value="Glutaredoxin"/>
    <property type="match status" value="1"/>
</dbReference>
<evidence type="ECO:0000256" key="3">
    <source>
        <dbReference type="ARBA" id="ARBA00022575"/>
    </source>
</evidence>
<dbReference type="SUPFAM" id="SSF52833">
    <property type="entry name" value="Thioredoxin-like"/>
    <property type="match status" value="1"/>
</dbReference>
<name>A0ABR2PDK7_9ROSI</name>
<comment type="similarity">
    <text evidence="5">Belongs to the GST superfamily. Tau family.</text>
</comment>
<dbReference type="InterPro" id="IPR045074">
    <property type="entry name" value="GST_C_Tau"/>
</dbReference>
<evidence type="ECO:0000256" key="5">
    <source>
        <dbReference type="ARBA" id="ARBA00025743"/>
    </source>
</evidence>
<feature type="domain" description="GST C-terminal" evidence="8">
    <location>
        <begin position="93"/>
        <end position="222"/>
    </location>
</feature>
<dbReference type="InterPro" id="IPR004045">
    <property type="entry name" value="Glutathione_S-Trfase_N"/>
</dbReference>
<dbReference type="CDD" id="cd03185">
    <property type="entry name" value="GST_C_Tau"/>
    <property type="match status" value="1"/>
</dbReference>
<gene>
    <name evidence="9" type="ORF">V6N11_010074</name>
</gene>